<evidence type="ECO:0000313" key="2">
    <source>
        <dbReference type="Proteomes" id="UP000320580"/>
    </source>
</evidence>
<dbReference type="Proteomes" id="UP000320580">
    <property type="component" value="Chromosome"/>
</dbReference>
<dbReference type="EMBL" id="CP042266">
    <property type="protein sequence ID" value="QDY81135.1"/>
    <property type="molecule type" value="Genomic_DNA"/>
</dbReference>
<sequence length="66" mass="6739">MTSGPGCAHRTPCPAADAADRSAAVTLSRDYTTGWALLCNGVLHFDDTGELLPDGQIIAPAVRAAA</sequence>
<accession>A0A5B8JH17</accession>
<dbReference type="AlphaFoldDB" id="A0A5B8JH17"/>
<gene>
    <name evidence="1" type="ORF">FQU76_18530</name>
</gene>
<proteinExistence type="predicted"/>
<dbReference type="InterPro" id="IPR046041">
    <property type="entry name" value="DUF5999"/>
</dbReference>
<keyword evidence="2" id="KW-1185">Reference proteome</keyword>
<dbReference type="KEGG" id="sqz:FQU76_18530"/>
<name>A0A5B8JH17_9ACTN</name>
<dbReference type="Pfam" id="PF19462">
    <property type="entry name" value="DUF5999"/>
    <property type="match status" value="1"/>
</dbReference>
<protein>
    <submittedName>
        <fullName evidence="1">Uncharacterized protein</fullName>
    </submittedName>
</protein>
<dbReference type="OrthoDB" id="3217111at2"/>
<reference evidence="1 2" key="1">
    <citation type="submission" date="2019-07" db="EMBL/GenBank/DDBJ databases">
        <authorList>
            <person name="Zhu P."/>
        </authorList>
    </citation>
    <scope>NUCLEOTIDE SEQUENCE [LARGE SCALE GENOMIC DNA]</scope>
    <source>
        <strain evidence="1 2">SSL-25</strain>
    </source>
</reference>
<organism evidence="1 2">
    <name type="scientific">Streptomyces qinzhouensis</name>
    <dbReference type="NCBI Taxonomy" id="2599401"/>
    <lineage>
        <taxon>Bacteria</taxon>
        <taxon>Bacillati</taxon>
        <taxon>Actinomycetota</taxon>
        <taxon>Actinomycetes</taxon>
        <taxon>Kitasatosporales</taxon>
        <taxon>Streptomycetaceae</taxon>
        <taxon>Streptomyces</taxon>
    </lineage>
</organism>
<evidence type="ECO:0000313" key="1">
    <source>
        <dbReference type="EMBL" id="QDY81135.1"/>
    </source>
</evidence>